<name>Q0RRX4_FRAAA</name>
<organism evidence="3 4">
    <name type="scientific">Frankia alni (strain DSM 45986 / CECT 9034 / ACN14a)</name>
    <dbReference type="NCBI Taxonomy" id="326424"/>
    <lineage>
        <taxon>Bacteria</taxon>
        <taxon>Bacillati</taxon>
        <taxon>Actinomycetota</taxon>
        <taxon>Actinomycetes</taxon>
        <taxon>Frankiales</taxon>
        <taxon>Frankiaceae</taxon>
        <taxon>Frankia</taxon>
    </lineage>
</organism>
<dbReference type="KEGG" id="fal:FRAAL1026"/>
<proteinExistence type="predicted"/>
<dbReference type="HOGENOM" id="CLU_572064_0_0_11"/>
<protein>
    <submittedName>
        <fullName evidence="3">Uncharacterized protein</fullName>
    </submittedName>
</protein>
<feature type="compositionally biased region" description="Low complexity" evidence="1">
    <location>
        <begin position="296"/>
        <end position="316"/>
    </location>
</feature>
<keyword evidence="2" id="KW-0812">Transmembrane</keyword>
<dbReference type="RefSeq" id="WP_011602253.1">
    <property type="nucleotide sequence ID" value="NC_008278.1"/>
</dbReference>
<feature type="transmembrane region" description="Helical" evidence="2">
    <location>
        <begin position="12"/>
        <end position="35"/>
    </location>
</feature>
<dbReference type="Proteomes" id="UP000000657">
    <property type="component" value="Chromosome"/>
</dbReference>
<evidence type="ECO:0000313" key="4">
    <source>
        <dbReference type="Proteomes" id="UP000000657"/>
    </source>
</evidence>
<dbReference type="AlphaFoldDB" id="Q0RRX4"/>
<sequence>MPLPAWWARVRAWLNTHGWTLAIGLVVGGTVVVAAAFDSPFWMVAAAVVIVAVVVWAGGRRRAALSDAIAVLTVAGMLFGIYLGARTFFGGAEAPTPPGGSVPAAEPGVCIPPGAGQPDYEKAFTAAFRAAGGQAALGCGKGLAGRWGDGVSQSFQSPRGIATIAAVSPDRAYVLDADAVKCINEAVNGGETFPTAGYPRGAPSRIPGGLRIDLGAGATADKGAQVVLRRGSGRCYWVSDPIWPRYEQLGGPSGPYGFPTSPVHSFQDGLRQDFEHGWLYRKPGGAVLTADEERAAPSSAATPASPTAGTTGTAGAQPPSDRHVSYDVNGDRARGALSIVVRAGGYVTQQFVAASSTVTWAGVIAGCDPGLTATCGPDGTSFGPLNVQILDDTRVVASAQVDTTNNGTSGGALGPVTVTPGRRYVLRVVNASGIPVGFYFNRNADPALDTVISGAWHRGDDGPDALDLAALVDDRSG</sequence>
<dbReference type="EMBL" id="CT573213">
    <property type="protein sequence ID" value="CAJ59691.1"/>
    <property type="molecule type" value="Genomic_DNA"/>
</dbReference>
<accession>Q0RRX4</accession>
<feature type="region of interest" description="Disordered" evidence="1">
    <location>
        <begin position="291"/>
        <end position="327"/>
    </location>
</feature>
<dbReference type="STRING" id="326424.FRAAL1026"/>
<evidence type="ECO:0000256" key="2">
    <source>
        <dbReference type="SAM" id="Phobius"/>
    </source>
</evidence>
<keyword evidence="2" id="KW-0472">Membrane</keyword>
<keyword evidence="2" id="KW-1133">Transmembrane helix</keyword>
<feature type="transmembrane region" description="Helical" evidence="2">
    <location>
        <begin position="41"/>
        <end position="58"/>
    </location>
</feature>
<feature type="transmembrane region" description="Helical" evidence="2">
    <location>
        <begin position="65"/>
        <end position="85"/>
    </location>
</feature>
<evidence type="ECO:0000313" key="3">
    <source>
        <dbReference type="EMBL" id="CAJ59691.1"/>
    </source>
</evidence>
<reference evidence="3 4" key="1">
    <citation type="journal article" date="2007" name="Genome Res.">
        <title>Genome characteristics of facultatively symbiotic Frankia sp. strains reflect host range and host plant biogeography.</title>
        <authorList>
            <person name="Normand P."/>
            <person name="Lapierre P."/>
            <person name="Tisa L.S."/>
            <person name="Gogarten J.P."/>
            <person name="Alloisio N."/>
            <person name="Bagnarol E."/>
            <person name="Bassi C.A."/>
            <person name="Berry A.M."/>
            <person name="Bickhart D.M."/>
            <person name="Choisne N."/>
            <person name="Couloux A."/>
            <person name="Cournoyer B."/>
            <person name="Cruveiller S."/>
            <person name="Daubin V."/>
            <person name="Demange N."/>
            <person name="Francino M.P."/>
            <person name="Goltsman E."/>
            <person name="Huang Y."/>
            <person name="Kopp O.R."/>
            <person name="Labarre L."/>
            <person name="Lapidus A."/>
            <person name="Lavire C."/>
            <person name="Marechal J."/>
            <person name="Martinez M."/>
            <person name="Mastronunzio J.E."/>
            <person name="Mullin B.C."/>
            <person name="Niemann J."/>
            <person name="Pujic P."/>
            <person name="Rawnsley T."/>
            <person name="Rouy Z."/>
            <person name="Schenowitz C."/>
            <person name="Sellstedt A."/>
            <person name="Tavares F."/>
            <person name="Tomkins J.P."/>
            <person name="Vallenet D."/>
            <person name="Valverde C."/>
            <person name="Wall L.G."/>
            <person name="Wang Y."/>
            <person name="Medigue C."/>
            <person name="Benson D.R."/>
        </authorList>
    </citation>
    <scope>NUCLEOTIDE SEQUENCE [LARGE SCALE GENOMIC DNA]</scope>
    <source>
        <strain evidence="4">DSM 45986 / CECT 9034 / ACN14a</strain>
    </source>
</reference>
<dbReference type="OrthoDB" id="514320at2"/>
<gene>
    <name evidence="3" type="ordered locus">FRAAL1026</name>
</gene>
<evidence type="ECO:0000256" key="1">
    <source>
        <dbReference type="SAM" id="MobiDB-lite"/>
    </source>
</evidence>
<keyword evidence="4" id="KW-1185">Reference proteome</keyword>